<feature type="region of interest" description="Disordered" evidence="1">
    <location>
        <begin position="50"/>
        <end position="88"/>
    </location>
</feature>
<evidence type="ECO:0000256" key="2">
    <source>
        <dbReference type="SAM" id="Phobius"/>
    </source>
</evidence>
<feature type="compositionally biased region" description="Basic and acidic residues" evidence="1">
    <location>
        <begin position="77"/>
        <end position="88"/>
    </location>
</feature>
<keyword evidence="2" id="KW-0812">Transmembrane</keyword>
<feature type="transmembrane region" description="Helical" evidence="2">
    <location>
        <begin position="148"/>
        <end position="170"/>
    </location>
</feature>
<dbReference type="EMBL" id="JAUHHV010000006">
    <property type="protein sequence ID" value="KAK1421203.1"/>
    <property type="molecule type" value="Genomic_DNA"/>
</dbReference>
<keyword evidence="2" id="KW-1133">Transmembrane helix</keyword>
<reference evidence="3" key="1">
    <citation type="journal article" date="2023" name="bioRxiv">
        <title>Improved chromosome-level genome assembly for marigold (Tagetes erecta).</title>
        <authorList>
            <person name="Jiang F."/>
            <person name="Yuan L."/>
            <person name="Wang S."/>
            <person name="Wang H."/>
            <person name="Xu D."/>
            <person name="Wang A."/>
            <person name="Fan W."/>
        </authorList>
    </citation>
    <scope>NUCLEOTIDE SEQUENCE</scope>
    <source>
        <strain evidence="3">WSJ</strain>
        <tissue evidence="3">Leaf</tissue>
    </source>
</reference>
<gene>
    <name evidence="3" type="ORF">QVD17_23372</name>
</gene>
<dbReference type="AlphaFoldDB" id="A0AAD8NU06"/>
<evidence type="ECO:0000313" key="3">
    <source>
        <dbReference type="EMBL" id="KAK1421203.1"/>
    </source>
</evidence>
<comment type="caution">
    <text evidence="3">The sequence shown here is derived from an EMBL/GenBank/DDBJ whole genome shotgun (WGS) entry which is preliminary data.</text>
</comment>
<protein>
    <submittedName>
        <fullName evidence="3">Uncharacterized protein</fullName>
    </submittedName>
</protein>
<feature type="compositionally biased region" description="Polar residues" evidence="1">
    <location>
        <begin position="50"/>
        <end position="67"/>
    </location>
</feature>
<dbReference type="Proteomes" id="UP001229421">
    <property type="component" value="Unassembled WGS sequence"/>
</dbReference>
<accession>A0AAD8NU06</accession>
<sequence length="171" mass="19284">MVLGLKSHFHTHPISSFPNQKPQTILNPFKFKPIQTHNFSQLQLKSKNINPNSRLKSSASSEVSINSGDGGGGGVEGPRKDTDGNGDRNRNGDKVRWFVLRWIELLIRADRKNVMVVGLPETMGWMCAQAAWEMYLMMVEIMVGIDRFFHFIGYACVGVVIFTLSAIIFWL</sequence>
<evidence type="ECO:0000313" key="4">
    <source>
        <dbReference type="Proteomes" id="UP001229421"/>
    </source>
</evidence>
<proteinExistence type="predicted"/>
<keyword evidence="4" id="KW-1185">Reference proteome</keyword>
<organism evidence="3 4">
    <name type="scientific">Tagetes erecta</name>
    <name type="common">African marigold</name>
    <dbReference type="NCBI Taxonomy" id="13708"/>
    <lineage>
        <taxon>Eukaryota</taxon>
        <taxon>Viridiplantae</taxon>
        <taxon>Streptophyta</taxon>
        <taxon>Embryophyta</taxon>
        <taxon>Tracheophyta</taxon>
        <taxon>Spermatophyta</taxon>
        <taxon>Magnoliopsida</taxon>
        <taxon>eudicotyledons</taxon>
        <taxon>Gunneridae</taxon>
        <taxon>Pentapetalae</taxon>
        <taxon>asterids</taxon>
        <taxon>campanulids</taxon>
        <taxon>Asterales</taxon>
        <taxon>Asteraceae</taxon>
        <taxon>Asteroideae</taxon>
        <taxon>Heliantheae alliance</taxon>
        <taxon>Tageteae</taxon>
        <taxon>Tagetes</taxon>
    </lineage>
</organism>
<name>A0AAD8NU06_TARER</name>
<keyword evidence="2" id="KW-0472">Membrane</keyword>
<evidence type="ECO:0000256" key="1">
    <source>
        <dbReference type="SAM" id="MobiDB-lite"/>
    </source>
</evidence>